<dbReference type="Gene3D" id="3.30.450.40">
    <property type="match status" value="1"/>
</dbReference>
<feature type="domain" description="PAS" evidence="2">
    <location>
        <begin position="30"/>
        <end position="78"/>
    </location>
</feature>
<dbReference type="InterPro" id="IPR035965">
    <property type="entry name" value="PAS-like_dom_sf"/>
</dbReference>
<dbReference type="SUPFAM" id="SSF55781">
    <property type="entry name" value="GAF domain-like"/>
    <property type="match status" value="1"/>
</dbReference>
<dbReference type="SMART" id="SM00091">
    <property type="entry name" value="PAS"/>
    <property type="match status" value="3"/>
</dbReference>
<dbReference type="SUPFAM" id="SSF55785">
    <property type="entry name" value="PYP-like sensor domain (PAS domain)"/>
    <property type="match status" value="3"/>
</dbReference>
<feature type="domain" description="PAC" evidence="3">
    <location>
        <begin position="234"/>
        <end position="288"/>
    </location>
</feature>
<dbReference type="Gene3D" id="3.30.70.270">
    <property type="match status" value="1"/>
</dbReference>
<dbReference type="SMART" id="SM00065">
    <property type="entry name" value="GAF"/>
    <property type="match status" value="1"/>
</dbReference>
<dbReference type="InterPro" id="IPR043128">
    <property type="entry name" value="Rev_trsase/Diguanyl_cyclase"/>
</dbReference>
<dbReference type="RefSeq" id="WP_184262451.1">
    <property type="nucleotide sequence ID" value="NZ_JACIIX010000003.1"/>
</dbReference>
<evidence type="ECO:0000256" key="1">
    <source>
        <dbReference type="SAM" id="MobiDB-lite"/>
    </source>
</evidence>
<dbReference type="NCBIfam" id="TIGR00229">
    <property type="entry name" value="sensory_box"/>
    <property type="match status" value="2"/>
</dbReference>
<dbReference type="FunFam" id="3.30.70.270:FF:000001">
    <property type="entry name" value="Diguanylate cyclase domain protein"/>
    <property type="match status" value="1"/>
</dbReference>
<evidence type="ECO:0000313" key="5">
    <source>
        <dbReference type="EMBL" id="MBB6209855.1"/>
    </source>
</evidence>
<evidence type="ECO:0000313" key="6">
    <source>
        <dbReference type="Proteomes" id="UP000544872"/>
    </source>
</evidence>
<dbReference type="PANTHER" id="PTHR44757">
    <property type="entry name" value="DIGUANYLATE CYCLASE DGCP"/>
    <property type="match status" value="1"/>
</dbReference>
<dbReference type="InterPro" id="IPR003018">
    <property type="entry name" value="GAF"/>
</dbReference>
<dbReference type="InterPro" id="IPR000700">
    <property type="entry name" value="PAS-assoc_C"/>
</dbReference>
<proteinExistence type="predicted"/>
<feature type="compositionally biased region" description="Polar residues" evidence="1">
    <location>
        <begin position="1"/>
        <end position="12"/>
    </location>
</feature>
<dbReference type="Pfam" id="PF08448">
    <property type="entry name" value="PAS_4"/>
    <property type="match status" value="1"/>
</dbReference>
<sequence>MMQLLSEQTISGSRAGEGVPPGPQTVGYPVLDAMGSGVILLDRERRILYWNPWMSRMAGIDVTHVSGRRLEQVFGEDRLAAGLLDGINDALTLGVSRLLSNKLHHHPIPLHRPLDAPGVLLDISVQIRPVVAGEIGCVIQINDVSAVVQRERKMWERESELRLRNGALVASGQGILIVNASAPDFEIQYANPAFASVTGLTDTMIVGQGIDALLSQCEDGPELERIRQALQVKRDVACDLVARRGGAEEYWLELSVSPVFDSTGRVSHFALFLRDVTARRMAEGMLERALSDVQATNARLNREQSFVSTVLRTVAALVVVVDRRMRVVTFNRACEQVTGYTEVDMAGAALADFGAGTDLETAVHAVLTEGSAQTLESTLTSVSGEQRLIRWAMSPLLQTGGGTISHVVCAGSDITERRRAEALLRGERELMELISRDEDLTVVAARACRLLDSQIPGAKASLMQLSEQKQLSTVAAPGLSPEYGAALGAIEIGPAIGSCGRAAYTGEAVVSTDLFRDPCWADYRSLAETFGVRACWSQPILASTGGVLGTIGIYFSTERAPTDSELDLQRRICDIVAISIERRRTVDRIRYLALYDQLTGLANRSLLSDRLMTAIRQARRSSGQLALLFLDFDGFKAINDRFGHDAGDEVLAVSGQRLRQALRESDTPARIGGDEFVVLLPDVTVVSTAAHVAEKLLTVIQEPIPWMQHFLQVGVSIGVALYPDHGDTADELLSHADDAMYAAKLAGKGRWTLFDPALAAGRT</sequence>
<dbReference type="InterPro" id="IPR001610">
    <property type="entry name" value="PAC"/>
</dbReference>
<dbReference type="InterPro" id="IPR000014">
    <property type="entry name" value="PAS"/>
</dbReference>
<dbReference type="InterPro" id="IPR029016">
    <property type="entry name" value="GAF-like_dom_sf"/>
</dbReference>
<name>A0A7W9ZEN2_NOVIT</name>
<dbReference type="NCBIfam" id="TIGR00254">
    <property type="entry name" value="GGDEF"/>
    <property type="match status" value="1"/>
</dbReference>
<dbReference type="PROSITE" id="PS50112">
    <property type="entry name" value="PAS"/>
    <property type="match status" value="2"/>
</dbReference>
<dbReference type="Pfam" id="PF13188">
    <property type="entry name" value="PAS_8"/>
    <property type="match status" value="1"/>
</dbReference>
<reference evidence="5 6" key="1">
    <citation type="submission" date="2020-08" db="EMBL/GenBank/DDBJ databases">
        <title>Genomic Encyclopedia of Type Strains, Phase IV (KMG-IV): sequencing the most valuable type-strain genomes for metagenomic binning, comparative biology and taxonomic classification.</title>
        <authorList>
            <person name="Goeker M."/>
        </authorList>
    </citation>
    <scope>NUCLEOTIDE SEQUENCE [LARGE SCALE GENOMIC DNA]</scope>
    <source>
        <strain evidence="5 6">DSM 11590</strain>
    </source>
</reference>
<evidence type="ECO:0000259" key="4">
    <source>
        <dbReference type="PROSITE" id="PS50887"/>
    </source>
</evidence>
<feature type="domain" description="PAS" evidence="2">
    <location>
        <begin position="303"/>
        <end position="347"/>
    </location>
</feature>
<dbReference type="Pfam" id="PF13185">
    <property type="entry name" value="GAF_2"/>
    <property type="match status" value="1"/>
</dbReference>
<evidence type="ECO:0000259" key="2">
    <source>
        <dbReference type="PROSITE" id="PS50112"/>
    </source>
</evidence>
<comment type="caution">
    <text evidence="5">The sequence shown here is derived from an EMBL/GenBank/DDBJ whole genome shotgun (WGS) entry which is preliminary data.</text>
</comment>
<dbReference type="InterPro" id="IPR000160">
    <property type="entry name" value="GGDEF_dom"/>
</dbReference>
<dbReference type="SMART" id="SM00267">
    <property type="entry name" value="GGDEF"/>
    <property type="match status" value="1"/>
</dbReference>
<dbReference type="Pfam" id="PF00990">
    <property type="entry name" value="GGDEF"/>
    <property type="match status" value="1"/>
</dbReference>
<dbReference type="AlphaFoldDB" id="A0A7W9ZEN2"/>
<dbReference type="PROSITE" id="PS50113">
    <property type="entry name" value="PAC"/>
    <property type="match status" value="2"/>
</dbReference>
<dbReference type="InterPro" id="IPR029787">
    <property type="entry name" value="Nucleotide_cyclase"/>
</dbReference>
<dbReference type="PROSITE" id="PS50887">
    <property type="entry name" value="GGDEF"/>
    <property type="match status" value="1"/>
</dbReference>
<dbReference type="GO" id="GO:0003824">
    <property type="term" value="F:catalytic activity"/>
    <property type="evidence" value="ECO:0007669"/>
    <property type="project" value="UniProtKB-ARBA"/>
</dbReference>
<organism evidence="5 6">
    <name type="scientific">Novispirillum itersonii</name>
    <name type="common">Aquaspirillum itersonii</name>
    <dbReference type="NCBI Taxonomy" id="189"/>
    <lineage>
        <taxon>Bacteria</taxon>
        <taxon>Pseudomonadati</taxon>
        <taxon>Pseudomonadota</taxon>
        <taxon>Alphaproteobacteria</taxon>
        <taxon>Rhodospirillales</taxon>
        <taxon>Novispirillaceae</taxon>
        <taxon>Novispirillum</taxon>
    </lineage>
</organism>
<dbReference type="SMART" id="SM00086">
    <property type="entry name" value="PAC"/>
    <property type="match status" value="2"/>
</dbReference>
<keyword evidence="6" id="KW-1185">Reference proteome</keyword>
<evidence type="ECO:0000259" key="3">
    <source>
        <dbReference type="PROSITE" id="PS50113"/>
    </source>
</evidence>
<feature type="domain" description="GGDEF" evidence="4">
    <location>
        <begin position="623"/>
        <end position="756"/>
    </location>
</feature>
<dbReference type="Pfam" id="PF13426">
    <property type="entry name" value="PAS_9"/>
    <property type="match status" value="1"/>
</dbReference>
<dbReference type="Gene3D" id="3.30.450.20">
    <property type="entry name" value="PAS domain"/>
    <property type="match status" value="3"/>
</dbReference>
<dbReference type="Proteomes" id="UP000544872">
    <property type="component" value="Unassembled WGS sequence"/>
</dbReference>
<dbReference type="InterPro" id="IPR013656">
    <property type="entry name" value="PAS_4"/>
</dbReference>
<gene>
    <name evidence="5" type="ORF">FHS48_001263</name>
</gene>
<dbReference type="CDD" id="cd00130">
    <property type="entry name" value="PAS"/>
    <property type="match status" value="3"/>
</dbReference>
<feature type="domain" description="PAC" evidence="3">
    <location>
        <begin position="373"/>
        <end position="426"/>
    </location>
</feature>
<dbReference type="EMBL" id="JACIIX010000003">
    <property type="protein sequence ID" value="MBB6209855.1"/>
    <property type="molecule type" value="Genomic_DNA"/>
</dbReference>
<dbReference type="PANTHER" id="PTHR44757:SF4">
    <property type="entry name" value="DIGUANYLATE CYCLASE DGCE-RELATED"/>
    <property type="match status" value="1"/>
</dbReference>
<protein>
    <submittedName>
        <fullName evidence="5">Diguanylate cyclase (GGDEF)-like protein/PAS domain S-box-containing protein</fullName>
    </submittedName>
</protein>
<dbReference type="InterPro" id="IPR052155">
    <property type="entry name" value="Biofilm_reg_signaling"/>
</dbReference>
<dbReference type="CDD" id="cd01949">
    <property type="entry name" value="GGDEF"/>
    <property type="match status" value="1"/>
</dbReference>
<accession>A0A7W9ZEN2</accession>
<feature type="region of interest" description="Disordered" evidence="1">
    <location>
        <begin position="1"/>
        <end position="23"/>
    </location>
</feature>
<dbReference type="SUPFAM" id="SSF55073">
    <property type="entry name" value="Nucleotide cyclase"/>
    <property type="match status" value="1"/>
</dbReference>